<evidence type="ECO:0000313" key="4">
    <source>
        <dbReference type="Proteomes" id="UP000001555"/>
    </source>
</evidence>
<dbReference type="OrthoDB" id="7312725at2759"/>
<dbReference type="VEuPathDB" id="VectorBase:ISCW009248"/>
<dbReference type="EMBL" id="DS822424">
    <property type="protein sequence ID" value="EEC11783.1"/>
    <property type="molecule type" value="Genomic_DNA"/>
</dbReference>
<dbReference type="EMBL" id="ABJB011120631">
    <property type="status" value="NOT_ANNOTATED_CDS"/>
    <property type="molecule type" value="Genomic_DNA"/>
</dbReference>
<protein>
    <recommendedName>
        <fullName evidence="1">Transposable element P transposase-like GTP-binding insertion domain-containing protein</fullName>
    </recommendedName>
</protein>
<proteinExistence type="predicted"/>
<dbReference type="EMBL" id="ABJB010447389">
    <property type="status" value="NOT_ANNOTATED_CDS"/>
    <property type="molecule type" value="Genomic_DNA"/>
</dbReference>
<dbReference type="PaxDb" id="6945-B7PYW1"/>
<keyword evidence="4" id="KW-1185">Reference proteome</keyword>
<evidence type="ECO:0000313" key="2">
    <source>
        <dbReference type="EMBL" id="EEC11783.1"/>
    </source>
</evidence>
<dbReference type="HOGENOM" id="CLU_1497877_0_0_1"/>
<reference evidence="3" key="2">
    <citation type="submission" date="2020-05" db="UniProtKB">
        <authorList>
            <consortium name="EnsemblMetazoa"/>
        </authorList>
    </citation>
    <scope>IDENTIFICATION</scope>
    <source>
        <strain evidence="3">wikel</strain>
    </source>
</reference>
<name>B7PYW1_IXOSC</name>
<dbReference type="VEuPathDB" id="VectorBase:ISCI009248"/>
<feature type="domain" description="Transposable element P transposase-like GTP-binding insertion" evidence="1">
    <location>
        <begin position="40"/>
        <end position="149"/>
    </location>
</feature>
<dbReference type="Pfam" id="PF21788">
    <property type="entry name" value="TNP-like_GBD"/>
    <property type="match status" value="1"/>
</dbReference>
<evidence type="ECO:0000259" key="1">
    <source>
        <dbReference type="Pfam" id="PF21788"/>
    </source>
</evidence>
<dbReference type="EnsemblMetazoa" id="ISCW009248-RA">
    <property type="protein sequence ID" value="ISCW009248-PA"/>
    <property type="gene ID" value="ISCW009248"/>
</dbReference>
<accession>B7PYW1</accession>
<dbReference type="InterPro" id="IPR048366">
    <property type="entry name" value="TNP-like_GBD"/>
</dbReference>
<dbReference type="STRING" id="6945.B7PYW1"/>
<evidence type="ECO:0000313" key="3">
    <source>
        <dbReference type="EnsemblMetazoa" id="ISCW009248-PA"/>
    </source>
</evidence>
<gene>
    <name evidence="2" type="ORF">IscW_ISCW009248</name>
</gene>
<dbReference type="PANTHER" id="PTHR47577">
    <property type="entry name" value="THAP DOMAIN-CONTAINING PROTEIN 6"/>
    <property type="match status" value="1"/>
</dbReference>
<dbReference type="AlphaFoldDB" id="B7PYW1"/>
<dbReference type="InParanoid" id="B7PYW1"/>
<sequence length="180" mass="20278">MAELLGCHVHEISYEDTKTTFEHPTRPTEKVHFIFDASDALKLLHNLLGDKKVLQSAAYALHQLQMFEGLRAANKLTQAHIEFCRQRMKVKLAAQTLSSSVAKALLFAKQLGLPEFSNCEVTRKFIQDTDRCFELPSSRSPVARTYKRPFNQANIQGSSQMIKGVGQNLMQLELSSANLQ</sequence>
<dbReference type="PANTHER" id="PTHR47577:SF2">
    <property type="entry name" value="THAP DOMAIN CONTAINING 9"/>
    <property type="match status" value="1"/>
</dbReference>
<reference evidence="2 4" key="1">
    <citation type="submission" date="2008-03" db="EMBL/GenBank/DDBJ databases">
        <title>Annotation of Ixodes scapularis.</title>
        <authorList>
            <consortium name="Ixodes scapularis Genome Project Consortium"/>
            <person name="Caler E."/>
            <person name="Hannick L.I."/>
            <person name="Bidwell S."/>
            <person name="Joardar V."/>
            <person name="Thiagarajan M."/>
            <person name="Amedeo P."/>
            <person name="Galinsky K.J."/>
            <person name="Schobel S."/>
            <person name="Inman J."/>
            <person name="Hostetler J."/>
            <person name="Miller J."/>
            <person name="Hammond M."/>
            <person name="Megy K."/>
            <person name="Lawson D."/>
            <person name="Kodira C."/>
            <person name="Sutton G."/>
            <person name="Meyer J."/>
            <person name="Hill C.A."/>
            <person name="Birren B."/>
            <person name="Nene V."/>
            <person name="Collins F."/>
            <person name="Alarcon-Chaidez F."/>
            <person name="Wikel S."/>
            <person name="Strausberg R."/>
        </authorList>
    </citation>
    <scope>NUCLEOTIDE SEQUENCE [LARGE SCALE GENOMIC DNA]</scope>
    <source>
        <strain evidence="4">Wikel</strain>
        <strain evidence="2">Wikel colony</strain>
    </source>
</reference>
<organism>
    <name type="scientific">Ixodes scapularis</name>
    <name type="common">Black-legged tick</name>
    <name type="synonym">Deer tick</name>
    <dbReference type="NCBI Taxonomy" id="6945"/>
    <lineage>
        <taxon>Eukaryota</taxon>
        <taxon>Metazoa</taxon>
        <taxon>Ecdysozoa</taxon>
        <taxon>Arthropoda</taxon>
        <taxon>Chelicerata</taxon>
        <taxon>Arachnida</taxon>
        <taxon>Acari</taxon>
        <taxon>Parasitiformes</taxon>
        <taxon>Ixodida</taxon>
        <taxon>Ixodoidea</taxon>
        <taxon>Ixodidae</taxon>
        <taxon>Ixodinae</taxon>
        <taxon>Ixodes</taxon>
    </lineage>
</organism>
<dbReference type="VEuPathDB" id="VectorBase:ISCP_034130"/>
<dbReference type="Proteomes" id="UP000001555">
    <property type="component" value="Unassembled WGS sequence"/>
</dbReference>